<dbReference type="PANTHER" id="PTHR30399:SF1">
    <property type="entry name" value="UTP PYROPHOSPHATASE"/>
    <property type="match status" value="1"/>
</dbReference>
<dbReference type="RefSeq" id="WP_087000044.1">
    <property type="nucleotide sequence ID" value="NZ_FUHW01000038.1"/>
</dbReference>
<accession>A0A1R4GLG8</accession>
<organism evidence="2 3">
    <name type="scientific">Arthrobacter rhombi</name>
    <dbReference type="NCBI Taxonomy" id="71253"/>
    <lineage>
        <taxon>Bacteria</taxon>
        <taxon>Bacillati</taxon>
        <taxon>Actinomycetota</taxon>
        <taxon>Actinomycetes</taxon>
        <taxon>Micrococcales</taxon>
        <taxon>Micrococcaceae</taxon>
        <taxon>Arthrobacter</taxon>
    </lineage>
</organism>
<protein>
    <submittedName>
        <fullName evidence="2">Zinc metalloprotease</fullName>
        <ecNumber evidence="2">3.4.24.-</ecNumber>
    </submittedName>
</protein>
<dbReference type="EMBL" id="FUHW01000038">
    <property type="protein sequence ID" value="SJM69081.1"/>
    <property type="molecule type" value="Genomic_DNA"/>
</dbReference>
<dbReference type="PANTHER" id="PTHR30399">
    <property type="entry name" value="UNCHARACTERIZED PROTEIN YGJP"/>
    <property type="match status" value="1"/>
</dbReference>
<dbReference type="GO" id="GO:0006508">
    <property type="term" value="P:proteolysis"/>
    <property type="evidence" value="ECO:0007669"/>
    <property type="project" value="UniProtKB-KW"/>
</dbReference>
<keyword evidence="2" id="KW-0378">Hydrolase</keyword>
<evidence type="ECO:0000259" key="1">
    <source>
        <dbReference type="Pfam" id="PF01863"/>
    </source>
</evidence>
<keyword evidence="2" id="KW-0645">Protease</keyword>
<dbReference type="InterPro" id="IPR053136">
    <property type="entry name" value="UTP_pyrophosphatase-like"/>
</dbReference>
<keyword evidence="2" id="KW-0482">Metalloprotease</keyword>
<reference evidence="2 3" key="1">
    <citation type="submission" date="2017-02" db="EMBL/GenBank/DDBJ databases">
        <authorList>
            <person name="Peterson S.W."/>
        </authorList>
    </citation>
    <scope>NUCLEOTIDE SEQUENCE [LARGE SCALE GENOMIC DNA]</scope>
    <source>
        <strain evidence="2 3">B Ar 00.02</strain>
    </source>
</reference>
<dbReference type="CDD" id="cd07344">
    <property type="entry name" value="M48_yhfN_like"/>
    <property type="match status" value="1"/>
</dbReference>
<keyword evidence="3" id="KW-1185">Reference proteome</keyword>
<dbReference type="GO" id="GO:0008237">
    <property type="term" value="F:metallopeptidase activity"/>
    <property type="evidence" value="ECO:0007669"/>
    <property type="project" value="UniProtKB-KW"/>
</dbReference>
<sequence>MVQRPSERELVTDDGVNVRVLRSVRRRRTVSGVWKDGAAVISVPATMSLRQENEWVDRMVPDILARRAKALGRYGENADSELMQRALRLNRKYFDSRAEPLSVKWVRNQRTRWGSTSTGSGAIRLNHRLQQMPSWVQDYILVHELAHLIAEDGHGPQFKALEDRFERKAEAKAYLSGVSFGMGQGSEDTGWWDEDPADGWTD</sequence>
<name>A0A1R4GLG8_9MICC</name>
<dbReference type="EC" id="3.4.24.-" evidence="2"/>
<dbReference type="AlphaFoldDB" id="A0A1R4GLG8"/>
<gene>
    <name evidence="2" type="ORF">FM101_11515</name>
</gene>
<dbReference type="Pfam" id="PF01863">
    <property type="entry name" value="YgjP-like"/>
    <property type="match status" value="1"/>
</dbReference>
<evidence type="ECO:0000313" key="3">
    <source>
        <dbReference type="Proteomes" id="UP000195913"/>
    </source>
</evidence>
<dbReference type="InterPro" id="IPR002725">
    <property type="entry name" value="YgjP-like_metallopeptidase"/>
</dbReference>
<proteinExistence type="predicted"/>
<dbReference type="Proteomes" id="UP000195913">
    <property type="component" value="Unassembled WGS sequence"/>
</dbReference>
<feature type="domain" description="YgjP-like metallopeptidase" evidence="1">
    <location>
        <begin position="106"/>
        <end position="165"/>
    </location>
</feature>
<dbReference type="Gene3D" id="3.30.2010.10">
    <property type="entry name" value="Metalloproteases ('zincins'), catalytic domain"/>
    <property type="match status" value="1"/>
</dbReference>
<evidence type="ECO:0000313" key="2">
    <source>
        <dbReference type="EMBL" id="SJM69081.1"/>
    </source>
</evidence>